<organism evidence="1 2">
    <name type="scientific">Micromonospora endolithica</name>
    <dbReference type="NCBI Taxonomy" id="230091"/>
    <lineage>
        <taxon>Bacteria</taxon>
        <taxon>Bacillati</taxon>
        <taxon>Actinomycetota</taxon>
        <taxon>Actinomycetes</taxon>
        <taxon>Micromonosporales</taxon>
        <taxon>Micromonosporaceae</taxon>
        <taxon>Micromonospora</taxon>
    </lineage>
</organism>
<dbReference type="AlphaFoldDB" id="A0A3A9ZI81"/>
<dbReference type="Proteomes" id="UP000281726">
    <property type="component" value="Unassembled WGS sequence"/>
</dbReference>
<evidence type="ECO:0000313" key="1">
    <source>
        <dbReference type="EMBL" id="RKN47514.1"/>
    </source>
</evidence>
<evidence type="ECO:0000313" key="2">
    <source>
        <dbReference type="Proteomes" id="UP000281726"/>
    </source>
</evidence>
<dbReference type="EMBL" id="RBAK01000004">
    <property type="protein sequence ID" value="RKN47514.1"/>
    <property type="molecule type" value="Genomic_DNA"/>
</dbReference>
<dbReference type="RefSeq" id="WP_120728271.1">
    <property type="nucleotide sequence ID" value="NZ_RBAK01000004.1"/>
</dbReference>
<protein>
    <submittedName>
        <fullName evidence="1">Uncharacterized protein</fullName>
    </submittedName>
</protein>
<sequence>MGGTALQVLSPYTVERVEPILIEEMFAEGLTRYGPDPSYWHCADGLPFGYDLQKPDVEIDPEELQLVLRATGRQMRCDIGIHIFVSDLAGRPVLARVAQRVARRCDGWVFVEFHDRPSTDLLDHLCGVGRCVRVDDAVYLDAQAMAAWITHPQFHVVK</sequence>
<keyword evidence="2" id="KW-1185">Reference proteome</keyword>
<reference evidence="1 2" key="1">
    <citation type="journal article" date="2004" name="Syst. Appl. Microbiol.">
        <title>Cryptoendolithic actinomycetes from antarctic sandstone rock samples: Micromonospora endolithica sp. nov. and two isolates related to Micromonospora coerulea Jensen 1932.</title>
        <authorList>
            <person name="Hirsch P."/>
            <person name="Mevs U."/>
            <person name="Kroppenstedt R.M."/>
            <person name="Schumann P."/>
            <person name="Stackebrandt E."/>
        </authorList>
    </citation>
    <scope>NUCLEOTIDE SEQUENCE [LARGE SCALE GENOMIC DNA]</scope>
    <source>
        <strain evidence="1 2">JCM 12677</strain>
    </source>
</reference>
<name>A0A3A9ZI81_9ACTN</name>
<accession>A0A3A9ZI81</accession>
<dbReference type="OrthoDB" id="3376489at2"/>
<proteinExistence type="predicted"/>
<gene>
    <name evidence="1" type="ORF">D7223_12065</name>
</gene>
<comment type="caution">
    <text evidence="1">The sequence shown here is derived from an EMBL/GenBank/DDBJ whole genome shotgun (WGS) entry which is preliminary data.</text>
</comment>